<dbReference type="PANTHER" id="PTHR33973:SF4">
    <property type="entry name" value="OS07G0153300 PROTEIN"/>
    <property type="match status" value="1"/>
</dbReference>
<evidence type="ECO:0000313" key="1">
    <source>
        <dbReference type="EMBL" id="NMM43359.1"/>
    </source>
</evidence>
<dbReference type="AlphaFoldDB" id="A0A7Y0HFK3"/>
<proteinExistence type="predicted"/>
<dbReference type="EMBL" id="JABBNT010000001">
    <property type="protein sequence ID" value="NMM43359.1"/>
    <property type="molecule type" value="Genomic_DNA"/>
</dbReference>
<evidence type="ECO:0000313" key="2">
    <source>
        <dbReference type="Proteomes" id="UP000539372"/>
    </source>
</evidence>
<sequence>MTFASALYEGRVVHTRHRPRAHRLSYSVFSMLIDLDELPVLDRGMPFFGYNRSAPISFFDRDHGPADGGSLKAWAMDRLKDAGIDFDGGPILLLCYPRIAGYVFNPLSVYFCYRRSGELAAILYEVCNTFKERHTYVIPVSSDRQGSVRQTCDKALYVSPFIGMEATYRFRITPPGEAIGIHIRQEDAAGPFLYAGFAGKRRALTKWSAVGLLARFPFMTVKIMAAIHWEALKLWLKGMPVFAHVPAASPVQASFQQKPTNGV</sequence>
<keyword evidence="2" id="KW-1185">Reference proteome</keyword>
<dbReference type="PANTHER" id="PTHR33973">
    <property type="entry name" value="OS07G0153300 PROTEIN"/>
    <property type="match status" value="1"/>
</dbReference>
<dbReference type="RefSeq" id="WP_169623642.1">
    <property type="nucleotide sequence ID" value="NZ_JABBNT010000001.1"/>
</dbReference>
<dbReference type="InterPro" id="IPR010775">
    <property type="entry name" value="DUF1365"/>
</dbReference>
<organism evidence="1 2">
    <name type="scientific">Pacificispira spongiicola</name>
    <dbReference type="NCBI Taxonomy" id="2729598"/>
    <lineage>
        <taxon>Bacteria</taxon>
        <taxon>Pseudomonadati</taxon>
        <taxon>Pseudomonadota</taxon>
        <taxon>Alphaproteobacteria</taxon>
        <taxon>Rhodospirillales</taxon>
        <taxon>Rhodospirillaceae</taxon>
        <taxon>Pacificispira</taxon>
    </lineage>
</organism>
<comment type="caution">
    <text evidence="1">The sequence shown here is derived from an EMBL/GenBank/DDBJ whole genome shotgun (WGS) entry which is preliminary data.</text>
</comment>
<reference evidence="1 2" key="1">
    <citation type="submission" date="2020-04" db="EMBL/GenBank/DDBJ databases">
        <title>Rhodospirillaceae bacterium KN72 isolated from deep sea.</title>
        <authorList>
            <person name="Zhang D.-C."/>
        </authorList>
    </citation>
    <scope>NUCLEOTIDE SEQUENCE [LARGE SCALE GENOMIC DNA]</scope>
    <source>
        <strain evidence="1 2">KN72</strain>
    </source>
</reference>
<accession>A0A7Y0HFK3</accession>
<dbReference type="Proteomes" id="UP000539372">
    <property type="component" value="Unassembled WGS sequence"/>
</dbReference>
<dbReference type="Pfam" id="PF07103">
    <property type="entry name" value="DUF1365"/>
    <property type="match status" value="1"/>
</dbReference>
<gene>
    <name evidence="1" type="ORF">HH303_02635</name>
</gene>
<protein>
    <submittedName>
        <fullName evidence="1">DUF1365 domain-containing protein</fullName>
    </submittedName>
</protein>
<name>A0A7Y0HFK3_9PROT</name>